<dbReference type="AlphaFoldDB" id="A0A382PNT1"/>
<name>A0A382PNT1_9ZZZZ</name>
<organism evidence="1">
    <name type="scientific">marine metagenome</name>
    <dbReference type="NCBI Taxonomy" id="408172"/>
    <lineage>
        <taxon>unclassified sequences</taxon>
        <taxon>metagenomes</taxon>
        <taxon>ecological metagenomes</taxon>
    </lineage>
</organism>
<gene>
    <name evidence="1" type="ORF">METZ01_LOCUS327351</name>
</gene>
<reference evidence="1" key="1">
    <citation type="submission" date="2018-05" db="EMBL/GenBank/DDBJ databases">
        <authorList>
            <person name="Lanie J.A."/>
            <person name="Ng W.-L."/>
            <person name="Kazmierczak K.M."/>
            <person name="Andrzejewski T.M."/>
            <person name="Davidsen T.M."/>
            <person name="Wayne K.J."/>
            <person name="Tettelin H."/>
            <person name="Glass J.I."/>
            <person name="Rusch D."/>
            <person name="Podicherti R."/>
            <person name="Tsui H.-C.T."/>
            <person name="Winkler M.E."/>
        </authorList>
    </citation>
    <scope>NUCLEOTIDE SEQUENCE</scope>
</reference>
<protein>
    <submittedName>
        <fullName evidence="1">Uncharacterized protein</fullName>
    </submittedName>
</protein>
<dbReference type="EMBL" id="UINC01108418">
    <property type="protein sequence ID" value="SVC74497.1"/>
    <property type="molecule type" value="Genomic_DNA"/>
</dbReference>
<evidence type="ECO:0000313" key="1">
    <source>
        <dbReference type="EMBL" id="SVC74497.1"/>
    </source>
</evidence>
<feature type="non-terminal residue" evidence="1">
    <location>
        <position position="40"/>
    </location>
</feature>
<proteinExistence type="predicted"/>
<accession>A0A382PNT1</accession>
<sequence>MSKLDFISELGIKDINSGGFSHDNKLFVGETLATSDENIA</sequence>